<name>A0ABP0DMN4_9PEZI</name>
<dbReference type="EMBL" id="CAWUON010000049">
    <property type="protein sequence ID" value="CAK7269553.1"/>
    <property type="molecule type" value="Genomic_DNA"/>
</dbReference>
<feature type="compositionally biased region" description="Basic and acidic residues" evidence="1">
    <location>
        <begin position="345"/>
        <end position="356"/>
    </location>
</feature>
<keyword evidence="3" id="KW-1185">Reference proteome</keyword>
<evidence type="ECO:0000313" key="3">
    <source>
        <dbReference type="Proteomes" id="UP001642502"/>
    </source>
</evidence>
<gene>
    <name evidence="2" type="ORF">SEPCBS119000_003626</name>
</gene>
<reference evidence="2 3" key="1">
    <citation type="submission" date="2024-01" db="EMBL/GenBank/DDBJ databases">
        <authorList>
            <person name="Allen C."/>
            <person name="Tagirdzhanova G."/>
        </authorList>
    </citation>
    <scope>NUCLEOTIDE SEQUENCE [LARGE SCALE GENOMIC DNA]</scope>
    <source>
        <strain evidence="2 3">CBS 119000</strain>
    </source>
</reference>
<organism evidence="2 3">
    <name type="scientific">Sporothrix epigloea</name>
    <dbReference type="NCBI Taxonomy" id="1892477"/>
    <lineage>
        <taxon>Eukaryota</taxon>
        <taxon>Fungi</taxon>
        <taxon>Dikarya</taxon>
        <taxon>Ascomycota</taxon>
        <taxon>Pezizomycotina</taxon>
        <taxon>Sordariomycetes</taxon>
        <taxon>Sordariomycetidae</taxon>
        <taxon>Ophiostomatales</taxon>
        <taxon>Ophiostomataceae</taxon>
        <taxon>Sporothrix</taxon>
    </lineage>
</organism>
<proteinExistence type="predicted"/>
<feature type="compositionally biased region" description="Low complexity" evidence="1">
    <location>
        <begin position="79"/>
        <end position="89"/>
    </location>
</feature>
<feature type="compositionally biased region" description="Acidic residues" evidence="1">
    <location>
        <begin position="359"/>
        <end position="370"/>
    </location>
</feature>
<feature type="region of interest" description="Disordered" evidence="1">
    <location>
        <begin position="336"/>
        <end position="370"/>
    </location>
</feature>
<feature type="region of interest" description="Disordered" evidence="1">
    <location>
        <begin position="57"/>
        <end position="90"/>
    </location>
</feature>
<accession>A0ABP0DMN4</accession>
<sequence length="370" mass="40534">MSQTQLPLEGLQKGCHDDSAITADIHDGLTLDTAHPTEQPKIPSAVIALGGHRKLKSTADKPCAVPSPQRPLPSPPPSSSSSSASPTQPNHKAFYQITRLEPAEMERRISLGMCTYCAEDGHSRHMCAQGRLMRKVTKSQLDERLKRCVCPICGDPDRDQHCKQTCPRRVQAQAILNAKQNENRKKKGLPPLGEVETSKTDGKQAVQYETVVVRLPTFILKKSLKEALDEVDQHDHSKGNGKQSCKKAEFKRESWRKKAAETAPVADKNLLPALGSNRPSRPAAVKVLQPSLLDAEISEVVWGNVSLRPRRLTALQQPAGHEEETVHAGQITHSAVHSDGLGSIDGHRESTPRHADPVVCEEEDLIDLDG</sequence>
<feature type="compositionally biased region" description="Pro residues" evidence="1">
    <location>
        <begin position="68"/>
        <end position="78"/>
    </location>
</feature>
<dbReference type="Proteomes" id="UP001642502">
    <property type="component" value="Unassembled WGS sequence"/>
</dbReference>
<evidence type="ECO:0000256" key="1">
    <source>
        <dbReference type="SAM" id="MobiDB-lite"/>
    </source>
</evidence>
<protein>
    <submittedName>
        <fullName evidence="2">Uncharacterized protein</fullName>
    </submittedName>
</protein>
<comment type="caution">
    <text evidence="2">The sequence shown here is derived from an EMBL/GenBank/DDBJ whole genome shotgun (WGS) entry which is preliminary data.</text>
</comment>
<evidence type="ECO:0000313" key="2">
    <source>
        <dbReference type="EMBL" id="CAK7269553.1"/>
    </source>
</evidence>